<dbReference type="RefSeq" id="WP_072282752.1">
    <property type="nucleotide sequence ID" value="NZ_CP015519.1"/>
</dbReference>
<dbReference type="EMBL" id="CP015519">
    <property type="protein sequence ID" value="APG26792.1"/>
    <property type="molecule type" value="Genomic_DNA"/>
</dbReference>
<proteinExistence type="predicted"/>
<accession>A0A1L3GLJ1</accession>
<evidence type="ECO:0008006" key="3">
    <source>
        <dbReference type="Google" id="ProtNLM"/>
    </source>
</evidence>
<organism evidence="1 2">
    <name type="scientific">Syntrophotalea acetylenivorans</name>
    <dbReference type="NCBI Taxonomy" id="1842532"/>
    <lineage>
        <taxon>Bacteria</taxon>
        <taxon>Pseudomonadati</taxon>
        <taxon>Thermodesulfobacteriota</taxon>
        <taxon>Desulfuromonadia</taxon>
        <taxon>Desulfuromonadales</taxon>
        <taxon>Syntrophotaleaceae</taxon>
        <taxon>Syntrophotalea</taxon>
    </lineage>
</organism>
<dbReference type="OrthoDB" id="5387652at2"/>
<sequence>MESHIQKSDNIYEQLQGVYQKDPEEFERLSSDLIRQALDDVPDEFKAQAYGIQRKIEHQLKKYKDPIARMNAMVEIFWRQFQEFQAVINDPREVLENKRRCGTSAKVLPFKEPGPHH</sequence>
<reference evidence="1 2" key="1">
    <citation type="journal article" date="2017" name="Genome Announc.">
        <title>Complete Genome Sequences of Two Acetylene-Fermenting Pelobacter acetylenicus Strains.</title>
        <authorList>
            <person name="Sutton J.M."/>
            <person name="Baesman S.M."/>
            <person name="Fierst J.L."/>
            <person name="Poret-Peterson A.T."/>
            <person name="Oremland R.S."/>
            <person name="Dunlap D.S."/>
            <person name="Akob D.M."/>
        </authorList>
    </citation>
    <scope>NUCLEOTIDE SEQUENCE [LARGE SCALE GENOMIC DNA]</scope>
    <source>
        <strain evidence="1 2">SFB93</strain>
    </source>
</reference>
<protein>
    <recommendedName>
        <fullName evidence="3">DUF3135 domain-containing protein</fullName>
    </recommendedName>
</protein>
<keyword evidence="2" id="KW-1185">Reference proteome</keyword>
<dbReference type="Proteomes" id="UP000182517">
    <property type="component" value="Chromosome"/>
</dbReference>
<name>A0A1L3GLJ1_9BACT</name>
<dbReference type="KEGG" id="pef:A7E78_02330"/>
<dbReference type="Pfam" id="PF11333">
    <property type="entry name" value="DUF3135"/>
    <property type="match status" value="1"/>
</dbReference>
<dbReference type="InterPro" id="IPR021482">
    <property type="entry name" value="DUF3135"/>
</dbReference>
<dbReference type="AlphaFoldDB" id="A0A1L3GLJ1"/>
<evidence type="ECO:0000313" key="1">
    <source>
        <dbReference type="EMBL" id="APG26792.1"/>
    </source>
</evidence>
<evidence type="ECO:0000313" key="2">
    <source>
        <dbReference type="Proteomes" id="UP000182517"/>
    </source>
</evidence>
<gene>
    <name evidence="1" type="ORF">A7E78_02330</name>
</gene>